<dbReference type="EMBL" id="DVHN01000116">
    <property type="protein sequence ID" value="HIR89065.1"/>
    <property type="molecule type" value="Genomic_DNA"/>
</dbReference>
<dbReference type="AlphaFoldDB" id="A0A9D1EF75"/>
<keyword evidence="1" id="KW-1133">Transmembrane helix</keyword>
<feature type="transmembrane region" description="Helical" evidence="1">
    <location>
        <begin position="80"/>
        <end position="100"/>
    </location>
</feature>
<dbReference type="PANTHER" id="PTHR46795:SF3">
    <property type="entry name" value="ABC TRANSPORTER PERMEASE"/>
    <property type="match status" value="1"/>
</dbReference>
<name>A0A9D1EF75_9FIRM</name>
<evidence type="ECO:0008006" key="4">
    <source>
        <dbReference type="Google" id="ProtNLM"/>
    </source>
</evidence>
<proteinExistence type="predicted"/>
<dbReference type="Proteomes" id="UP000824201">
    <property type="component" value="Unassembled WGS sequence"/>
</dbReference>
<feature type="transmembrane region" description="Helical" evidence="1">
    <location>
        <begin position="376"/>
        <end position="395"/>
    </location>
</feature>
<reference evidence="2" key="1">
    <citation type="submission" date="2020-10" db="EMBL/GenBank/DDBJ databases">
        <authorList>
            <person name="Gilroy R."/>
        </authorList>
    </citation>
    <scope>NUCLEOTIDE SEQUENCE</scope>
    <source>
        <strain evidence="2">ChiW13-3771</strain>
    </source>
</reference>
<protein>
    <recommendedName>
        <fullName evidence="4">ABC transporter permease</fullName>
    </recommendedName>
</protein>
<organism evidence="2 3">
    <name type="scientific">Candidatus Fimimorpha faecalis</name>
    <dbReference type="NCBI Taxonomy" id="2840824"/>
    <lineage>
        <taxon>Bacteria</taxon>
        <taxon>Bacillati</taxon>
        <taxon>Bacillota</taxon>
        <taxon>Clostridia</taxon>
        <taxon>Eubacteriales</taxon>
        <taxon>Candidatus Fimimorpha</taxon>
    </lineage>
</organism>
<feature type="transmembrane region" description="Helical" evidence="1">
    <location>
        <begin position="324"/>
        <end position="345"/>
    </location>
</feature>
<accession>A0A9D1EF75</accession>
<keyword evidence="1" id="KW-0812">Transmembrane</keyword>
<dbReference type="InterPro" id="IPR052536">
    <property type="entry name" value="ABC-4_Integral_Memb_Prot"/>
</dbReference>
<gene>
    <name evidence="2" type="ORF">IAC96_08965</name>
</gene>
<evidence type="ECO:0000256" key="1">
    <source>
        <dbReference type="SAM" id="Phobius"/>
    </source>
</evidence>
<sequence length="446" mass="51892">MVGIASIWLWYSRFQMEFISKNETLTYLMLSMIGLIISIYGISATVADMVCSFIIKSKKIKYQKDNLFLIRTFVSKARTMSFTFGTLSMLILLSIFSLNISNLSNGLYKSSLDQEAPYDVSIYDDQEAFKEYIKVIEEDYTVEKTLAYDIYKEPKKQIQRLYDEFTDYDSVMKLSDYNQLLTMRNMDTISLQEDEYIIVTSSQSKYLVEGNASIKQIQLSSGDFLQLKGVTTETFWYTLNSRSDFIIVVPDSYVKNLELAESHLIVDTKEETTASLETKIEERMSYRLCKTGSDGEINCQYYRVRVRGSAVEENNTMIAMMSSIFLYISFIFIAVVGTILSIQALSDSTKYKYRYLTLRRLGVNDKTLYRIIRKQLFILFGMPAVYPILVNFSLIDSINNVYYIFLENQYSYLFYFAGGLTIFFLVYIVYWLTTYIGFKRNVNEES</sequence>
<keyword evidence="1" id="KW-0472">Membrane</keyword>
<feature type="transmembrane region" description="Helical" evidence="1">
    <location>
        <begin position="415"/>
        <end position="438"/>
    </location>
</feature>
<evidence type="ECO:0000313" key="2">
    <source>
        <dbReference type="EMBL" id="HIR89065.1"/>
    </source>
</evidence>
<feature type="transmembrane region" description="Helical" evidence="1">
    <location>
        <begin position="27"/>
        <end position="55"/>
    </location>
</feature>
<evidence type="ECO:0000313" key="3">
    <source>
        <dbReference type="Proteomes" id="UP000824201"/>
    </source>
</evidence>
<dbReference type="PANTHER" id="PTHR46795">
    <property type="entry name" value="ABC TRANSPORTER PERMEASE-RELATED-RELATED"/>
    <property type="match status" value="1"/>
</dbReference>
<reference evidence="2" key="2">
    <citation type="journal article" date="2021" name="PeerJ">
        <title>Extensive microbial diversity within the chicken gut microbiome revealed by metagenomics and culture.</title>
        <authorList>
            <person name="Gilroy R."/>
            <person name="Ravi A."/>
            <person name="Getino M."/>
            <person name="Pursley I."/>
            <person name="Horton D.L."/>
            <person name="Alikhan N.F."/>
            <person name="Baker D."/>
            <person name="Gharbi K."/>
            <person name="Hall N."/>
            <person name="Watson M."/>
            <person name="Adriaenssens E.M."/>
            <person name="Foster-Nyarko E."/>
            <person name="Jarju S."/>
            <person name="Secka A."/>
            <person name="Antonio M."/>
            <person name="Oren A."/>
            <person name="Chaudhuri R.R."/>
            <person name="La Ragione R."/>
            <person name="Hildebrand F."/>
            <person name="Pallen M.J."/>
        </authorList>
    </citation>
    <scope>NUCLEOTIDE SEQUENCE</scope>
    <source>
        <strain evidence="2">ChiW13-3771</strain>
    </source>
</reference>
<comment type="caution">
    <text evidence="2">The sequence shown here is derived from an EMBL/GenBank/DDBJ whole genome shotgun (WGS) entry which is preliminary data.</text>
</comment>